<dbReference type="Proteomes" id="UP001230328">
    <property type="component" value="Unassembled WGS sequence"/>
</dbReference>
<dbReference type="Gene3D" id="1.10.10.10">
    <property type="entry name" value="Winged helix-like DNA-binding domain superfamily/Winged helix DNA-binding domain"/>
    <property type="match status" value="1"/>
</dbReference>
<dbReference type="EMBL" id="JAUSZI010000002">
    <property type="protein sequence ID" value="MDQ1022535.1"/>
    <property type="molecule type" value="Genomic_DNA"/>
</dbReference>
<reference evidence="2 3" key="1">
    <citation type="submission" date="2023-07" db="EMBL/GenBank/DDBJ databases">
        <title>Comparative genomics of wheat-associated soil bacteria to identify genetic determinants of phenazine resistance.</title>
        <authorList>
            <person name="Mouncey N."/>
        </authorList>
    </citation>
    <scope>NUCLEOTIDE SEQUENCE [LARGE SCALE GENOMIC DNA]</scope>
    <source>
        <strain evidence="2 3">V2I4</strain>
    </source>
</reference>
<protein>
    <submittedName>
        <fullName evidence="2">AmiR/NasT family two-component response regulator</fullName>
    </submittedName>
</protein>
<sequence length="75" mass="8099">MESRPTIDMARGILMTACSCSPDEAWEILVAVSQNSNTKLREVAEAVVATTARQEPLPKKFQEPLATALAAGRRA</sequence>
<dbReference type="SUPFAM" id="SSF52172">
    <property type="entry name" value="CheY-like"/>
    <property type="match status" value="1"/>
</dbReference>
<dbReference type="SMART" id="SM01012">
    <property type="entry name" value="ANTAR"/>
    <property type="match status" value="1"/>
</dbReference>
<name>A0ABU0SG40_9ACTN</name>
<feature type="domain" description="ANTAR" evidence="1">
    <location>
        <begin position="1"/>
        <end position="48"/>
    </location>
</feature>
<dbReference type="Pfam" id="PF03861">
    <property type="entry name" value="ANTAR"/>
    <property type="match status" value="1"/>
</dbReference>
<dbReference type="PIRSF" id="PIRSF010636">
    <property type="entry name" value="ANTAR_solo"/>
    <property type="match status" value="1"/>
</dbReference>
<evidence type="ECO:0000313" key="3">
    <source>
        <dbReference type="Proteomes" id="UP001230328"/>
    </source>
</evidence>
<gene>
    <name evidence="2" type="ORF">QF035_000117</name>
</gene>
<evidence type="ECO:0000259" key="1">
    <source>
        <dbReference type="PROSITE" id="PS50921"/>
    </source>
</evidence>
<dbReference type="PROSITE" id="PS50921">
    <property type="entry name" value="ANTAR"/>
    <property type="match status" value="1"/>
</dbReference>
<dbReference type="InterPro" id="IPR011006">
    <property type="entry name" value="CheY-like_superfamily"/>
</dbReference>
<proteinExistence type="predicted"/>
<keyword evidence="3" id="KW-1185">Reference proteome</keyword>
<accession>A0ABU0SG40</accession>
<dbReference type="InterPro" id="IPR005561">
    <property type="entry name" value="ANTAR"/>
</dbReference>
<dbReference type="InterPro" id="IPR036388">
    <property type="entry name" value="WH-like_DNA-bd_sf"/>
</dbReference>
<dbReference type="RefSeq" id="WP_373466589.1">
    <property type="nucleotide sequence ID" value="NZ_JAUSZI010000002.1"/>
</dbReference>
<dbReference type="InterPro" id="IPR024189">
    <property type="entry name" value="ANTAR_transcrpt_antiterm_reg"/>
</dbReference>
<organism evidence="2 3">
    <name type="scientific">Streptomyces umbrinus</name>
    <dbReference type="NCBI Taxonomy" id="67370"/>
    <lineage>
        <taxon>Bacteria</taxon>
        <taxon>Bacillati</taxon>
        <taxon>Actinomycetota</taxon>
        <taxon>Actinomycetes</taxon>
        <taxon>Kitasatosporales</taxon>
        <taxon>Streptomycetaceae</taxon>
        <taxon>Streptomyces</taxon>
        <taxon>Streptomyces phaeochromogenes group</taxon>
    </lineage>
</organism>
<comment type="caution">
    <text evidence="2">The sequence shown here is derived from an EMBL/GenBank/DDBJ whole genome shotgun (WGS) entry which is preliminary data.</text>
</comment>
<evidence type="ECO:0000313" key="2">
    <source>
        <dbReference type="EMBL" id="MDQ1022535.1"/>
    </source>
</evidence>